<keyword evidence="3" id="KW-1185">Reference proteome</keyword>
<dbReference type="GeneID" id="94175204"/>
<proteinExistence type="predicted"/>
<dbReference type="RefSeq" id="XP_067695353.1">
    <property type="nucleotide sequence ID" value="XM_067839694.1"/>
</dbReference>
<sequence>MRARVVYTRRCITGSPPCRSSVSPSLSRLTHGGGTLHRHSLGICPHSSARAPPPPRRFSVARHAGSDDAWAGARALRDDELCEPRARAVLGHLLRQPARPPRARQRRAV</sequence>
<name>A0A836KRT8_LEIEN</name>
<feature type="region of interest" description="Disordered" evidence="1">
    <location>
        <begin position="20"/>
        <end position="63"/>
    </location>
</feature>
<protein>
    <submittedName>
        <fullName evidence="2">Uncharacterized protein</fullName>
    </submittedName>
</protein>
<dbReference type="EMBL" id="JAFHKP010000008">
    <property type="protein sequence ID" value="KAG5485089.1"/>
    <property type="molecule type" value="Genomic_DNA"/>
</dbReference>
<evidence type="ECO:0000256" key="1">
    <source>
        <dbReference type="SAM" id="MobiDB-lite"/>
    </source>
</evidence>
<dbReference type="Proteomes" id="UP000674179">
    <property type="component" value="Chromosome 8"/>
</dbReference>
<dbReference type="AlphaFoldDB" id="A0A836KRT8"/>
<evidence type="ECO:0000313" key="3">
    <source>
        <dbReference type="Proteomes" id="UP000674179"/>
    </source>
</evidence>
<organism evidence="2 3">
    <name type="scientific">Leishmania enriettii</name>
    <dbReference type="NCBI Taxonomy" id="5663"/>
    <lineage>
        <taxon>Eukaryota</taxon>
        <taxon>Discoba</taxon>
        <taxon>Euglenozoa</taxon>
        <taxon>Kinetoplastea</taxon>
        <taxon>Metakinetoplastina</taxon>
        <taxon>Trypanosomatida</taxon>
        <taxon>Trypanosomatidae</taxon>
        <taxon>Leishmaniinae</taxon>
        <taxon>Leishmania</taxon>
    </lineage>
</organism>
<comment type="caution">
    <text evidence="2">The sequence shown here is derived from an EMBL/GenBank/DDBJ whole genome shotgun (WGS) entry which is preliminary data.</text>
</comment>
<reference evidence="2 3" key="1">
    <citation type="submission" date="2021-02" db="EMBL/GenBank/DDBJ databases">
        <title>Leishmania (Mundinia) enrietti genome sequencing and assembly.</title>
        <authorList>
            <person name="Almutairi H."/>
            <person name="Gatherer D."/>
        </authorList>
    </citation>
    <scope>NUCLEOTIDE SEQUENCE [LARGE SCALE GENOMIC DNA]</scope>
    <source>
        <strain evidence="2">CUR178</strain>
    </source>
</reference>
<gene>
    <name evidence="2" type="ORF">CUR178_08060</name>
</gene>
<accession>A0A836KRT8</accession>
<dbReference type="KEGG" id="lenr:94175204"/>
<evidence type="ECO:0000313" key="2">
    <source>
        <dbReference type="EMBL" id="KAG5485089.1"/>
    </source>
</evidence>